<organism evidence="5">
    <name type="scientific">Percolomonas cosmopolitus</name>
    <dbReference type="NCBI Taxonomy" id="63605"/>
    <lineage>
        <taxon>Eukaryota</taxon>
        <taxon>Discoba</taxon>
        <taxon>Heterolobosea</taxon>
        <taxon>Tetramitia</taxon>
        <taxon>Eutetramitia</taxon>
        <taxon>Percolomonadidae</taxon>
        <taxon>Percolomonas</taxon>
    </lineage>
</organism>
<dbReference type="EMBL" id="HBGD01008914">
    <property type="protein sequence ID" value="CAD9084092.1"/>
    <property type="molecule type" value="Transcribed_RNA"/>
</dbReference>
<feature type="compositionally biased region" description="Polar residues" evidence="4">
    <location>
        <begin position="24"/>
        <end position="36"/>
    </location>
</feature>
<evidence type="ECO:0000256" key="3">
    <source>
        <dbReference type="PROSITE-ProRule" id="PRU00023"/>
    </source>
</evidence>
<evidence type="ECO:0000256" key="1">
    <source>
        <dbReference type="ARBA" id="ARBA00022737"/>
    </source>
</evidence>
<evidence type="ECO:0000256" key="4">
    <source>
        <dbReference type="SAM" id="MobiDB-lite"/>
    </source>
</evidence>
<dbReference type="SUPFAM" id="SSF48403">
    <property type="entry name" value="Ankyrin repeat"/>
    <property type="match status" value="1"/>
</dbReference>
<dbReference type="InterPro" id="IPR036770">
    <property type="entry name" value="Ankyrin_rpt-contain_sf"/>
</dbReference>
<dbReference type="Gene3D" id="1.25.40.20">
    <property type="entry name" value="Ankyrin repeat-containing domain"/>
    <property type="match status" value="1"/>
</dbReference>
<proteinExistence type="predicted"/>
<keyword evidence="2 3" id="KW-0040">ANK repeat</keyword>
<name>A0A7S1PIC9_9EUKA</name>
<feature type="repeat" description="ANK" evidence="3">
    <location>
        <begin position="461"/>
        <end position="493"/>
    </location>
</feature>
<feature type="compositionally biased region" description="Basic and acidic residues" evidence="4">
    <location>
        <begin position="1"/>
        <end position="12"/>
    </location>
</feature>
<dbReference type="InterPro" id="IPR002110">
    <property type="entry name" value="Ankyrin_rpt"/>
</dbReference>
<reference evidence="5" key="1">
    <citation type="submission" date="2021-01" db="EMBL/GenBank/DDBJ databases">
        <authorList>
            <person name="Corre E."/>
            <person name="Pelletier E."/>
            <person name="Niang G."/>
            <person name="Scheremetjew M."/>
            <person name="Finn R."/>
            <person name="Kale V."/>
            <person name="Holt S."/>
            <person name="Cochrane G."/>
            <person name="Meng A."/>
            <person name="Brown T."/>
            <person name="Cohen L."/>
        </authorList>
    </citation>
    <scope>NUCLEOTIDE SEQUENCE</scope>
    <source>
        <strain evidence="5">WS</strain>
    </source>
</reference>
<protein>
    <submittedName>
        <fullName evidence="5">Uncharacterized protein</fullName>
    </submittedName>
</protein>
<evidence type="ECO:0000256" key="2">
    <source>
        <dbReference type="ARBA" id="ARBA00023043"/>
    </source>
</evidence>
<dbReference type="PROSITE" id="PS50297">
    <property type="entry name" value="ANK_REP_REGION"/>
    <property type="match status" value="2"/>
</dbReference>
<dbReference type="PANTHER" id="PTHR24198">
    <property type="entry name" value="ANKYRIN REPEAT AND PROTEIN KINASE DOMAIN-CONTAINING PROTEIN"/>
    <property type="match status" value="1"/>
</dbReference>
<dbReference type="PANTHER" id="PTHR24198:SF165">
    <property type="entry name" value="ANKYRIN REPEAT-CONTAINING PROTEIN-RELATED"/>
    <property type="match status" value="1"/>
</dbReference>
<keyword evidence="1" id="KW-0677">Repeat</keyword>
<feature type="compositionally biased region" description="Polar residues" evidence="4">
    <location>
        <begin position="77"/>
        <end position="87"/>
    </location>
</feature>
<dbReference type="Pfam" id="PF12796">
    <property type="entry name" value="Ank_2"/>
    <property type="match status" value="2"/>
</dbReference>
<gene>
    <name evidence="5" type="ORF">PCOS0759_LOCUS7346</name>
</gene>
<feature type="region of interest" description="Disordered" evidence="4">
    <location>
        <begin position="77"/>
        <end position="156"/>
    </location>
</feature>
<evidence type="ECO:0000313" key="5">
    <source>
        <dbReference type="EMBL" id="CAD9084092.1"/>
    </source>
</evidence>
<dbReference type="AlphaFoldDB" id="A0A7S1PIC9"/>
<feature type="compositionally biased region" description="Basic and acidic residues" evidence="4">
    <location>
        <begin position="107"/>
        <end position="120"/>
    </location>
</feature>
<sequence length="887" mass="100218">MDHKRNFKKDSTDQNTVRVVPQVYRTTVTKSSTLESNAEGEKEQTASIGPARSNDPSRSLPVTRRVIHRALVPLSSQISNSKETNAVPNARGEEACSGTQESVQHSQQHEKSMENSKESLIDPTSATSPILPQSTSGGRMIESSANPSSQKIKRPQTPVKRLVFAPSSSSQVRKSKTLSPPRTIRTQQTFLTEYPEDCFLVESAQQKDHYWCVTNSVFHHNHVVLRQSPLEKARHDARFLWFRVEGEPFIYSMLKKNGEHLVLDYHESTYSLGLSKSMVVKRRKTHKALQHYDIVPDGGIECLFGTHVRIQNIGTRHFVRMRNFKVGNDKMMRLKKGGRRETDPGEWRTIPAAHLDYDVAPFARSSITESEVKKISERDGIVNLPIDPMISQWFMDINMCKSQQQLDQAWDVAHLLGAKDEFGYNALMRCILRDNWRLANHFLNDYGPSNATMQVQSRNDYKQTALHLAAYRGHLSVVHSLIEKGADIAAQDRNGCTALFDAASRNQVVLLDYFMQKNTALVTKPNLLSQNILHFCIIDKCAGSLQHLLESGMLEKSMLSQLDQHGYSPIHYAAADGYLEGLRLLLDYGSDPNWQSDEDNETPLHLAAANSHENAIIAILSYCNKMFIEETLTDTAGLTAQQVAMRNGIGFPNVSIMQQYNPKQTSRVVKRVGRGTSSTASPQLPKPTDSKIRLNREHVLQSVPFQLIAERTEGAVEDLALCVDLETRLKTKDSHPRYPVVLMPRHTRMHEQEFAMNRYNHLLSLGTNAAITFMPDTQGRLRLVAAHPHSLKKIRRWIFKAGHLCTADGEWCVVAEKDSSMDDSSSRQRLSFTNGNKHRNSAFRGIQMRGVGLMLKRIQKLSNQERQIVVRGERSPTRFILEVAQNS</sequence>
<accession>A0A7S1PIC9</accession>
<feature type="compositionally biased region" description="Polar residues" evidence="4">
    <location>
        <begin position="97"/>
        <end position="106"/>
    </location>
</feature>
<feature type="region of interest" description="Disordered" evidence="4">
    <location>
        <begin position="1"/>
        <end position="62"/>
    </location>
</feature>
<feature type="compositionally biased region" description="Polar residues" evidence="4">
    <location>
        <begin position="122"/>
        <end position="150"/>
    </location>
</feature>
<feature type="repeat" description="ANK" evidence="3">
    <location>
        <begin position="565"/>
        <end position="597"/>
    </location>
</feature>
<dbReference type="PROSITE" id="PS50088">
    <property type="entry name" value="ANK_REPEAT"/>
    <property type="match status" value="2"/>
</dbReference>
<dbReference type="SMART" id="SM00248">
    <property type="entry name" value="ANK"/>
    <property type="match status" value="5"/>
</dbReference>